<feature type="compositionally biased region" description="Polar residues" evidence="1">
    <location>
        <begin position="263"/>
        <end position="274"/>
    </location>
</feature>
<gene>
    <name evidence="3" type="primary">LOC132709656</name>
</gene>
<keyword evidence="2" id="KW-1185">Reference proteome</keyword>
<evidence type="ECO:0000313" key="2">
    <source>
        <dbReference type="Proteomes" id="UP001652622"/>
    </source>
</evidence>
<evidence type="ECO:0000256" key="1">
    <source>
        <dbReference type="SAM" id="MobiDB-lite"/>
    </source>
</evidence>
<dbReference type="RefSeq" id="XP_060539854.1">
    <property type="nucleotide sequence ID" value="XM_060683871.1"/>
</dbReference>
<evidence type="ECO:0000313" key="3">
    <source>
        <dbReference type="RefSeq" id="XP_060539854.1"/>
    </source>
</evidence>
<feature type="compositionally biased region" description="Polar residues" evidence="1">
    <location>
        <begin position="286"/>
        <end position="296"/>
    </location>
</feature>
<protein>
    <submittedName>
        <fullName evidence="3">Uncharacterized protein LOC132709656</fullName>
    </submittedName>
</protein>
<organism evidence="2 3">
    <name type="scientific">Pantherophis guttatus</name>
    <name type="common">Corn snake</name>
    <name type="synonym">Elaphe guttata</name>
    <dbReference type="NCBI Taxonomy" id="94885"/>
    <lineage>
        <taxon>Eukaryota</taxon>
        <taxon>Metazoa</taxon>
        <taxon>Chordata</taxon>
        <taxon>Craniata</taxon>
        <taxon>Vertebrata</taxon>
        <taxon>Euteleostomi</taxon>
        <taxon>Lepidosauria</taxon>
        <taxon>Squamata</taxon>
        <taxon>Bifurcata</taxon>
        <taxon>Unidentata</taxon>
        <taxon>Episquamata</taxon>
        <taxon>Toxicofera</taxon>
        <taxon>Serpentes</taxon>
        <taxon>Colubroidea</taxon>
        <taxon>Colubridae</taxon>
        <taxon>Colubrinae</taxon>
        <taxon>Pantherophis</taxon>
    </lineage>
</organism>
<feature type="compositionally biased region" description="Polar residues" evidence="1">
    <location>
        <begin position="71"/>
        <end position="81"/>
    </location>
</feature>
<feature type="compositionally biased region" description="Basic and acidic residues" evidence="1">
    <location>
        <begin position="24"/>
        <end position="36"/>
    </location>
</feature>
<dbReference type="GeneID" id="132709656"/>
<feature type="region of interest" description="Disordered" evidence="1">
    <location>
        <begin position="256"/>
        <end position="296"/>
    </location>
</feature>
<dbReference type="Proteomes" id="UP001652622">
    <property type="component" value="Unplaced"/>
</dbReference>
<proteinExistence type="predicted"/>
<reference evidence="3" key="1">
    <citation type="submission" date="2025-08" db="UniProtKB">
        <authorList>
            <consortium name="RefSeq"/>
        </authorList>
    </citation>
    <scope>IDENTIFICATION</scope>
    <source>
        <tissue evidence="3">Blood</tissue>
    </source>
</reference>
<sequence length="296" mass="32411">MLLTSPGLSRGPPRAPFPGAGITEPRRCRGCFKERSPFFSFGREGLRGPQRSGPGERGDRPAQRGGGAAATSDQPVSQCPRRSQHILARPGLPRGLPENRGARKVQPPAGARLPSLTSFLRLPRSTKRCGHEELRGKLAATCGRASRGLTAAGGAGLPAKGAWYGRGSLEPKHSPSTPARRLLRRPQAALFREDWRRMPSSWAESLASHPPKTRRGKAFPGWFYLLVVSSLEPRRIAAELSFLKWTTRLLNNLKKRSKRKVNQKSNMQTKTNKTPPGAKQIKLKQSEGTPQSPTSE</sequence>
<name>A0ABM3YUQ3_PANGU</name>
<accession>A0ABM3YUQ3</accession>
<feature type="region of interest" description="Disordered" evidence="1">
    <location>
        <begin position="1"/>
        <end position="114"/>
    </location>
</feature>